<keyword evidence="10" id="KW-1185">Reference proteome</keyword>
<dbReference type="PANTHER" id="PTHR43163:SF6">
    <property type="entry name" value="DIPEPTIDE TRANSPORT SYSTEM PERMEASE PROTEIN DPPB-RELATED"/>
    <property type="match status" value="1"/>
</dbReference>
<feature type="transmembrane region" description="Helical" evidence="7">
    <location>
        <begin position="103"/>
        <end position="121"/>
    </location>
</feature>
<protein>
    <submittedName>
        <fullName evidence="9">Binding-protein-dependent transport systems inner membrane component</fullName>
    </submittedName>
</protein>
<evidence type="ECO:0000256" key="4">
    <source>
        <dbReference type="ARBA" id="ARBA00022692"/>
    </source>
</evidence>
<evidence type="ECO:0000256" key="7">
    <source>
        <dbReference type="RuleBase" id="RU363032"/>
    </source>
</evidence>
<comment type="similarity">
    <text evidence="7">Belongs to the binding-protein-dependent transport system permease family.</text>
</comment>
<keyword evidence="5 7" id="KW-1133">Transmembrane helix</keyword>
<evidence type="ECO:0000259" key="8">
    <source>
        <dbReference type="PROSITE" id="PS50928"/>
    </source>
</evidence>
<evidence type="ECO:0000256" key="3">
    <source>
        <dbReference type="ARBA" id="ARBA00022475"/>
    </source>
</evidence>
<feature type="transmembrane region" description="Helical" evidence="7">
    <location>
        <begin position="291"/>
        <end position="310"/>
    </location>
</feature>
<dbReference type="RefSeq" id="WP_012853601.1">
    <property type="nucleotide sequence ID" value="NC_013510.1"/>
</dbReference>
<proteinExistence type="inferred from homology"/>
<evidence type="ECO:0000256" key="1">
    <source>
        <dbReference type="ARBA" id="ARBA00004651"/>
    </source>
</evidence>
<evidence type="ECO:0000256" key="6">
    <source>
        <dbReference type="ARBA" id="ARBA00023136"/>
    </source>
</evidence>
<dbReference type="InterPro" id="IPR000515">
    <property type="entry name" value="MetI-like"/>
</dbReference>
<dbReference type="SUPFAM" id="SSF161098">
    <property type="entry name" value="MetI-like"/>
    <property type="match status" value="1"/>
</dbReference>
<sequence>MAGFLVRRLLHGVVLVVLAASLTYLLAASALRPRAHFEQRNPRPPDAVVDAELTALNLNDRTPLFRRYATWARAAVRGDLGRTLEGEPVAPELRRRALVSLRLLAAGVLLGGALGVLAGAGTAIRRNGAGDRLITVCSFVLLSTPVFVLAVLLQLGAERINRLTGVQLFEWVGEYTPGHGGARLGERLRHLLLPTVTVVLVQAAVISRYQRHLMLDVLGADFVRAAMARGLTRRRALLRHGLRTVLAPVTTYLAYTFGAVLLGAFFTEKIFGWHGVGEWLIDSLHRGDVNVVAAVGLLAALLVLLAGLVADVAHRLLDPRAGAVR</sequence>
<feature type="transmembrane region" description="Helical" evidence="7">
    <location>
        <begin position="252"/>
        <end position="271"/>
    </location>
</feature>
<dbReference type="InterPro" id="IPR035906">
    <property type="entry name" value="MetI-like_sf"/>
</dbReference>
<keyword evidence="4 7" id="KW-0812">Transmembrane</keyword>
<dbReference type="HOGENOM" id="CLU_036879_1_2_11"/>
<dbReference type="Pfam" id="PF00528">
    <property type="entry name" value="BPD_transp_1"/>
    <property type="match status" value="1"/>
</dbReference>
<name>D1AAA4_THECD</name>
<organism evidence="9 10">
    <name type="scientific">Thermomonospora curvata (strain ATCC 19995 / DSM 43183 / JCM 3096 / KCTC 9072 / NBRC 15933 / NCIMB 10081 / Henssen B9)</name>
    <dbReference type="NCBI Taxonomy" id="471852"/>
    <lineage>
        <taxon>Bacteria</taxon>
        <taxon>Bacillati</taxon>
        <taxon>Actinomycetota</taxon>
        <taxon>Actinomycetes</taxon>
        <taxon>Streptosporangiales</taxon>
        <taxon>Thermomonosporaceae</taxon>
        <taxon>Thermomonospora</taxon>
    </lineage>
</organism>
<gene>
    <name evidence="9" type="ordered locus">Tcur_3278</name>
</gene>
<dbReference type="CDD" id="cd06261">
    <property type="entry name" value="TM_PBP2"/>
    <property type="match status" value="1"/>
</dbReference>
<dbReference type="OrthoDB" id="9778910at2"/>
<accession>D1AAA4</accession>
<dbReference type="eggNOG" id="COG0601">
    <property type="taxonomic scope" value="Bacteria"/>
</dbReference>
<dbReference type="KEGG" id="tcu:Tcur_3278"/>
<evidence type="ECO:0000256" key="5">
    <source>
        <dbReference type="ARBA" id="ARBA00022989"/>
    </source>
</evidence>
<dbReference type="PANTHER" id="PTHR43163">
    <property type="entry name" value="DIPEPTIDE TRANSPORT SYSTEM PERMEASE PROTEIN DPPB-RELATED"/>
    <property type="match status" value="1"/>
</dbReference>
<comment type="subcellular location">
    <subcellularLocation>
        <location evidence="1 7">Cell membrane</location>
        <topology evidence="1 7">Multi-pass membrane protein</topology>
    </subcellularLocation>
</comment>
<dbReference type="PROSITE" id="PS50928">
    <property type="entry name" value="ABC_TM1"/>
    <property type="match status" value="1"/>
</dbReference>
<dbReference type="GO" id="GO:0071916">
    <property type="term" value="F:dipeptide transmembrane transporter activity"/>
    <property type="evidence" value="ECO:0007669"/>
    <property type="project" value="TreeGrafter"/>
</dbReference>
<dbReference type="GO" id="GO:0005886">
    <property type="term" value="C:plasma membrane"/>
    <property type="evidence" value="ECO:0007669"/>
    <property type="project" value="UniProtKB-SubCell"/>
</dbReference>
<dbReference type="Gene3D" id="1.10.3720.10">
    <property type="entry name" value="MetI-like"/>
    <property type="match status" value="1"/>
</dbReference>
<keyword evidence="6 7" id="KW-0472">Membrane</keyword>
<evidence type="ECO:0000256" key="2">
    <source>
        <dbReference type="ARBA" id="ARBA00022448"/>
    </source>
</evidence>
<feature type="transmembrane region" description="Helical" evidence="7">
    <location>
        <begin position="133"/>
        <end position="153"/>
    </location>
</feature>
<evidence type="ECO:0000313" key="9">
    <source>
        <dbReference type="EMBL" id="ACY98817.1"/>
    </source>
</evidence>
<dbReference type="STRING" id="471852.Tcur_3278"/>
<dbReference type="EMBL" id="CP001738">
    <property type="protein sequence ID" value="ACY98817.1"/>
    <property type="molecule type" value="Genomic_DNA"/>
</dbReference>
<feature type="transmembrane region" description="Helical" evidence="7">
    <location>
        <begin position="12"/>
        <end position="31"/>
    </location>
</feature>
<reference evidence="9 10" key="1">
    <citation type="journal article" date="2011" name="Stand. Genomic Sci.">
        <title>Complete genome sequence of Thermomonospora curvata type strain (B9).</title>
        <authorList>
            <person name="Chertkov O."/>
            <person name="Sikorski J."/>
            <person name="Nolan M."/>
            <person name="Lapidus A."/>
            <person name="Lucas S."/>
            <person name="Del Rio T.G."/>
            <person name="Tice H."/>
            <person name="Cheng J.F."/>
            <person name="Goodwin L."/>
            <person name="Pitluck S."/>
            <person name="Liolios K."/>
            <person name="Ivanova N."/>
            <person name="Mavromatis K."/>
            <person name="Mikhailova N."/>
            <person name="Ovchinnikova G."/>
            <person name="Pati A."/>
            <person name="Chen A."/>
            <person name="Palaniappan K."/>
            <person name="Djao O.D."/>
            <person name="Land M."/>
            <person name="Hauser L."/>
            <person name="Chang Y.J."/>
            <person name="Jeffries C.D."/>
            <person name="Brettin T."/>
            <person name="Han C."/>
            <person name="Detter J.C."/>
            <person name="Rohde M."/>
            <person name="Goker M."/>
            <person name="Woyke T."/>
            <person name="Bristow J."/>
            <person name="Eisen J.A."/>
            <person name="Markowitz V."/>
            <person name="Hugenholtz P."/>
            <person name="Klenk H.P."/>
            <person name="Kyrpides N.C."/>
        </authorList>
    </citation>
    <scope>NUCLEOTIDE SEQUENCE [LARGE SCALE GENOMIC DNA]</scope>
    <source>
        <strain evidence="10">ATCC 19995 / DSM 43183 / JCM 3096 / KCTC 9072 / NBRC 15933 / NCIMB 10081 / Henssen B9</strain>
    </source>
</reference>
<feature type="domain" description="ABC transmembrane type-1" evidence="8">
    <location>
        <begin position="97"/>
        <end position="310"/>
    </location>
</feature>
<dbReference type="Proteomes" id="UP000001918">
    <property type="component" value="Chromosome"/>
</dbReference>
<keyword evidence="3" id="KW-1003">Cell membrane</keyword>
<dbReference type="AlphaFoldDB" id="D1AAA4"/>
<evidence type="ECO:0000313" key="10">
    <source>
        <dbReference type="Proteomes" id="UP000001918"/>
    </source>
</evidence>
<keyword evidence="2 7" id="KW-0813">Transport</keyword>